<dbReference type="eggNOG" id="COG0665">
    <property type="taxonomic scope" value="Bacteria"/>
</dbReference>
<name>K6X347_9ALTE</name>
<feature type="domain" description="FAD dependent oxidoreductase" evidence="2">
    <location>
        <begin position="41"/>
        <end position="401"/>
    </location>
</feature>
<comment type="caution">
    <text evidence="3">The sequence shown here is derived from an EMBL/GenBank/DDBJ whole genome shotgun (WGS) entry which is preliminary data.</text>
</comment>
<evidence type="ECO:0000313" key="3">
    <source>
        <dbReference type="EMBL" id="GAC15059.1"/>
    </source>
</evidence>
<protein>
    <recommendedName>
        <fullName evidence="2">FAD dependent oxidoreductase domain-containing protein</fullName>
    </recommendedName>
</protein>
<dbReference type="Pfam" id="PF01266">
    <property type="entry name" value="DAO"/>
    <property type="match status" value="1"/>
</dbReference>
<gene>
    <name evidence="3" type="ORF">GLIP_2433</name>
</gene>
<dbReference type="Gene3D" id="3.30.9.10">
    <property type="entry name" value="D-Amino Acid Oxidase, subunit A, domain 2"/>
    <property type="match status" value="1"/>
</dbReference>
<proteinExistence type="predicted"/>
<evidence type="ECO:0000259" key="2">
    <source>
        <dbReference type="Pfam" id="PF01266"/>
    </source>
</evidence>
<dbReference type="PANTHER" id="PTHR13847">
    <property type="entry name" value="SARCOSINE DEHYDROGENASE-RELATED"/>
    <property type="match status" value="1"/>
</dbReference>
<dbReference type="Proteomes" id="UP000006334">
    <property type="component" value="Unassembled WGS sequence"/>
</dbReference>
<dbReference type="GO" id="GO:0016491">
    <property type="term" value="F:oxidoreductase activity"/>
    <property type="evidence" value="ECO:0007669"/>
    <property type="project" value="UniProtKB-KW"/>
</dbReference>
<reference evidence="3 4" key="1">
    <citation type="journal article" date="2017" name="Antonie Van Leeuwenhoek">
        <title>Rhizobium rhizosphaerae sp. nov., a novel species isolated from rice rhizosphere.</title>
        <authorList>
            <person name="Zhao J.J."/>
            <person name="Zhang J."/>
            <person name="Zhang R.J."/>
            <person name="Zhang C.W."/>
            <person name="Yin H.Q."/>
            <person name="Zhang X.X."/>
        </authorList>
    </citation>
    <scope>NUCLEOTIDE SEQUENCE [LARGE SCALE GENOMIC DNA]</scope>
    <source>
        <strain evidence="3 4">E3</strain>
    </source>
</reference>
<organism evidence="3 4">
    <name type="scientific">Aliiglaciecola lipolytica E3</name>
    <dbReference type="NCBI Taxonomy" id="1127673"/>
    <lineage>
        <taxon>Bacteria</taxon>
        <taxon>Pseudomonadati</taxon>
        <taxon>Pseudomonadota</taxon>
        <taxon>Gammaproteobacteria</taxon>
        <taxon>Alteromonadales</taxon>
        <taxon>Alteromonadaceae</taxon>
        <taxon>Aliiglaciecola</taxon>
    </lineage>
</organism>
<dbReference type="OrthoDB" id="311718at2"/>
<dbReference type="Gene3D" id="3.50.50.60">
    <property type="entry name" value="FAD/NAD(P)-binding domain"/>
    <property type="match status" value="1"/>
</dbReference>
<dbReference type="PANTHER" id="PTHR13847:SF281">
    <property type="entry name" value="FAD DEPENDENT OXIDOREDUCTASE DOMAIN-CONTAINING PROTEIN"/>
    <property type="match status" value="1"/>
</dbReference>
<dbReference type="STRING" id="1127673.GLIP_2433"/>
<evidence type="ECO:0000313" key="4">
    <source>
        <dbReference type="Proteomes" id="UP000006334"/>
    </source>
</evidence>
<keyword evidence="4" id="KW-1185">Reference proteome</keyword>
<dbReference type="AlphaFoldDB" id="K6X347"/>
<accession>K6X347</accession>
<dbReference type="GO" id="GO:0005737">
    <property type="term" value="C:cytoplasm"/>
    <property type="evidence" value="ECO:0007669"/>
    <property type="project" value="TreeGrafter"/>
</dbReference>
<dbReference type="InterPro" id="IPR006076">
    <property type="entry name" value="FAD-dep_OxRdtase"/>
</dbReference>
<dbReference type="InterPro" id="IPR036188">
    <property type="entry name" value="FAD/NAD-bd_sf"/>
</dbReference>
<dbReference type="EMBL" id="BAEN01000046">
    <property type="protein sequence ID" value="GAC15059.1"/>
    <property type="molecule type" value="Genomic_DNA"/>
</dbReference>
<dbReference type="SUPFAM" id="SSF51905">
    <property type="entry name" value="FAD/NAD(P)-binding domain"/>
    <property type="match status" value="1"/>
</dbReference>
<dbReference type="RefSeq" id="WP_008844864.1">
    <property type="nucleotide sequence ID" value="NZ_BAEN01000046.1"/>
</dbReference>
<keyword evidence="1" id="KW-0560">Oxidoreductase</keyword>
<evidence type="ECO:0000256" key="1">
    <source>
        <dbReference type="ARBA" id="ARBA00023002"/>
    </source>
</evidence>
<sequence length="443" mass="49868">MYDPIVEPYPQSWQQYPDSYWARSITTFPETTSLVNDIQADVAIIGAGYTGLSCAYHLAKQYGKSVVVLEANDPGWGCSGRNAGFVLPGTGRLSLTDMEVKWGEAKAYGVFQEYMESIDCVNDFIEKGQIDCDKTPGGYLKLAHKRAKVAGLREQAEKLNERYGESVSFVCSKDVSRSFLKSANMYGGIYFDKSFAVNPMKLVLGYYQMATEAGVKTFSNSPVINWQSKSNHQCLYTQNGRVTAEKVIIASNGYTGKKMHSLVNNCHFPVLSSIIVTRPLSSEELESIQIKAGLMAMDTRRMKYYYRLLPDNRILFGGRGAISGKKADNPKHKKRLTEGLKQTFPILNGIEIDYFWSGWVSATYDNYPRIHHNKDKTVYYSMGYCGSGLAFSSLAGKRLAQSMYEPELLPDLPFWQSPLRKFPFSRFRRVGLSAYYTLASLRD</sequence>